<evidence type="ECO:0000256" key="8">
    <source>
        <dbReference type="ARBA" id="ARBA00051243"/>
    </source>
</evidence>
<dbReference type="InterPro" id="IPR001245">
    <property type="entry name" value="Ser-Thr/Tyr_kinase_cat_dom"/>
</dbReference>
<evidence type="ECO:0000256" key="6">
    <source>
        <dbReference type="ARBA" id="ARBA00023137"/>
    </source>
</evidence>
<keyword evidence="5 10" id="KW-0067">ATP-binding</keyword>
<dbReference type="SMART" id="SM00219">
    <property type="entry name" value="TyrKc"/>
    <property type="match status" value="1"/>
</dbReference>
<keyword evidence="6" id="KW-0829">Tyrosine-protein kinase</keyword>
<dbReference type="PANTHER" id="PTHR24416:SF564">
    <property type="entry name" value="MACROPHAGE-STIMULATING PROTEIN RECEPTOR"/>
    <property type="match status" value="1"/>
</dbReference>
<dbReference type="KEGG" id="aqu:109580600"/>
<evidence type="ECO:0000256" key="9">
    <source>
        <dbReference type="PROSITE-ProRule" id="PRU00090"/>
    </source>
</evidence>
<dbReference type="EnsemblMetazoa" id="XM_019993956.1">
    <property type="protein sequence ID" value="XP_019849515.1"/>
    <property type="gene ID" value="LOC109580600"/>
</dbReference>
<dbReference type="PROSITE" id="PS00109">
    <property type="entry name" value="PROTEIN_KINASE_TYR"/>
    <property type="match status" value="1"/>
</dbReference>
<reference evidence="14" key="2">
    <citation type="submission" date="2017-05" db="UniProtKB">
        <authorList>
            <consortium name="EnsemblMetazoa"/>
        </authorList>
    </citation>
    <scope>IDENTIFICATION</scope>
</reference>
<dbReference type="PRINTS" id="PR00109">
    <property type="entry name" value="TYRKINASE"/>
</dbReference>
<evidence type="ECO:0000259" key="12">
    <source>
        <dbReference type="PROSITE" id="PS50011"/>
    </source>
</evidence>
<reference evidence="15" key="1">
    <citation type="journal article" date="2010" name="Nature">
        <title>The Amphimedon queenslandica genome and the evolution of animal complexity.</title>
        <authorList>
            <person name="Srivastava M."/>
            <person name="Simakov O."/>
            <person name="Chapman J."/>
            <person name="Fahey B."/>
            <person name="Gauthier M.E."/>
            <person name="Mitros T."/>
            <person name="Richards G.S."/>
            <person name="Conaco C."/>
            <person name="Dacre M."/>
            <person name="Hellsten U."/>
            <person name="Larroux C."/>
            <person name="Putnam N.H."/>
            <person name="Stanke M."/>
            <person name="Adamska M."/>
            <person name="Darling A."/>
            <person name="Degnan S.M."/>
            <person name="Oakley T.H."/>
            <person name="Plachetzki D.C."/>
            <person name="Zhai Y."/>
            <person name="Adamski M."/>
            <person name="Calcino A."/>
            <person name="Cummins S.F."/>
            <person name="Goodstein D.M."/>
            <person name="Harris C."/>
            <person name="Jackson D.J."/>
            <person name="Leys S.P."/>
            <person name="Shu S."/>
            <person name="Woodcroft B.J."/>
            <person name="Vervoort M."/>
            <person name="Kosik K.S."/>
            <person name="Manning G."/>
            <person name="Degnan B.M."/>
            <person name="Rokhsar D.S."/>
        </authorList>
    </citation>
    <scope>NUCLEOTIDE SEQUENCE [LARGE SCALE GENOMIC DNA]</scope>
</reference>
<dbReference type="SUPFAM" id="SSF56112">
    <property type="entry name" value="Protein kinase-like (PK-like)"/>
    <property type="match status" value="1"/>
</dbReference>
<dbReference type="EnsemblMetazoa" id="Aqu2.1.37945_001">
    <property type="protein sequence ID" value="Aqu2.1.37945_001"/>
    <property type="gene ID" value="Aqu2.1.37945"/>
</dbReference>
<evidence type="ECO:0000256" key="7">
    <source>
        <dbReference type="ARBA" id="ARBA00023157"/>
    </source>
</evidence>
<dbReference type="InterPro" id="IPR036790">
    <property type="entry name" value="Frizzled_dom_sf"/>
</dbReference>
<evidence type="ECO:0000313" key="14">
    <source>
        <dbReference type="EnsemblMetazoa" id="Aqu2.1.37945_001"/>
    </source>
</evidence>
<name>A0A1X7VCB2_AMPQE</name>
<dbReference type="STRING" id="400682.A0A1X7VCB2"/>
<dbReference type="GO" id="GO:0005886">
    <property type="term" value="C:plasma membrane"/>
    <property type="evidence" value="ECO:0007669"/>
    <property type="project" value="TreeGrafter"/>
</dbReference>
<dbReference type="InterPro" id="IPR020635">
    <property type="entry name" value="Tyr_kinase_cat_dom"/>
</dbReference>
<dbReference type="OrthoDB" id="346907at2759"/>
<dbReference type="CDD" id="cd00192">
    <property type="entry name" value="PTKc"/>
    <property type="match status" value="1"/>
</dbReference>
<dbReference type="AlphaFoldDB" id="A0A1X7VCB2"/>
<keyword evidence="3 10" id="KW-0547">Nucleotide-binding</keyword>
<evidence type="ECO:0000256" key="3">
    <source>
        <dbReference type="ARBA" id="ARBA00022741"/>
    </source>
</evidence>
<dbReference type="PROSITE" id="PS50011">
    <property type="entry name" value="PROTEIN_KINASE_DOM"/>
    <property type="match status" value="1"/>
</dbReference>
<feature type="binding site" evidence="10">
    <location>
        <position position="398"/>
    </location>
    <ligand>
        <name>ATP</name>
        <dbReference type="ChEBI" id="CHEBI:30616"/>
    </ligand>
</feature>
<dbReference type="Gene3D" id="3.30.200.20">
    <property type="entry name" value="Phosphorylase Kinase, domain 1"/>
    <property type="match status" value="1"/>
</dbReference>
<keyword evidence="11" id="KW-0472">Membrane</keyword>
<gene>
    <name evidence="14" type="primary">109580600</name>
</gene>
<evidence type="ECO:0000256" key="10">
    <source>
        <dbReference type="PROSITE-ProRule" id="PRU10141"/>
    </source>
</evidence>
<dbReference type="FunFam" id="1.10.510.10:FF:000554">
    <property type="entry name" value="Predicted protein"/>
    <property type="match status" value="1"/>
</dbReference>
<dbReference type="GO" id="GO:0005524">
    <property type="term" value="F:ATP binding"/>
    <property type="evidence" value="ECO:0007669"/>
    <property type="project" value="UniProtKB-UniRule"/>
</dbReference>
<dbReference type="Gene3D" id="1.10.2000.10">
    <property type="entry name" value="Frizzled cysteine-rich domain"/>
    <property type="match status" value="1"/>
</dbReference>
<dbReference type="InterPro" id="IPR017441">
    <property type="entry name" value="Protein_kinase_ATP_BS"/>
</dbReference>
<dbReference type="InterPro" id="IPR008266">
    <property type="entry name" value="Tyr_kinase_AS"/>
</dbReference>
<keyword evidence="15" id="KW-1185">Reference proteome</keyword>
<keyword evidence="11" id="KW-1133">Transmembrane helix</keyword>
<dbReference type="Proteomes" id="UP000007879">
    <property type="component" value="Unassembled WGS sequence"/>
</dbReference>
<keyword evidence="7" id="KW-1015">Disulfide bond</keyword>
<dbReference type="eggNOG" id="KOG0197">
    <property type="taxonomic scope" value="Eukaryota"/>
</dbReference>
<feature type="domain" description="Protein kinase" evidence="12">
    <location>
        <begin position="364"/>
        <end position="657"/>
    </location>
</feature>
<comment type="subcellular location">
    <subcellularLocation>
        <location evidence="1">Membrane</location>
        <topology evidence="1">Single-pass membrane protein</topology>
    </subcellularLocation>
</comment>
<dbReference type="GO" id="GO:0016477">
    <property type="term" value="P:cell migration"/>
    <property type="evidence" value="ECO:0007669"/>
    <property type="project" value="TreeGrafter"/>
</dbReference>
<evidence type="ECO:0008006" key="16">
    <source>
        <dbReference type="Google" id="ProtNLM"/>
    </source>
</evidence>
<evidence type="ECO:0000256" key="2">
    <source>
        <dbReference type="ARBA" id="ARBA00022679"/>
    </source>
</evidence>
<feature type="domain" description="FZ" evidence="13">
    <location>
        <begin position="55"/>
        <end position="210"/>
    </location>
</feature>
<feature type="transmembrane region" description="Helical" evidence="11">
    <location>
        <begin position="268"/>
        <end position="298"/>
    </location>
</feature>
<evidence type="ECO:0000313" key="15">
    <source>
        <dbReference type="Proteomes" id="UP000007879"/>
    </source>
</evidence>
<dbReference type="InParanoid" id="A0A1X7VCB2"/>
<dbReference type="GO" id="GO:0004714">
    <property type="term" value="F:transmembrane receptor protein tyrosine kinase activity"/>
    <property type="evidence" value="ECO:0007669"/>
    <property type="project" value="UniProtKB-EC"/>
</dbReference>
<dbReference type="PANTHER" id="PTHR24416">
    <property type="entry name" value="TYROSINE-PROTEIN KINASE RECEPTOR"/>
    <property type="match status" value="1"/>
</dbReference>
<keyword evidence="2" id="KW-0808">Transferase</keyword>
<accession>A0A1X7VCB2</accession>
<dbReference type="Gene3D" id="1.10.510.10">
    <property type="entry name" value="Transferase(Phosphotransferase) domain 1"/>
    <property type="match status" value="1"/>
</dbReference>
<dbReference type="Pfam" id="PF07714">
    <property type="entry name" value="PK_Tyr_Ser-Thr"/>
    <property type="match status" value="1"/>
</dbReference>
<dbReference type="InterPro" id="IPR011009">
    <property type="entry name" value="Kinase-like_dom_sf"/>
</dbReference>
<sequence>MIIGNWEEEEEAREEMSTLVFILLLVRGSTIGAASVTNSSVCSTDFNEETYELMRAGGTCEPYKTYGNGYSECDLYLTPEVDYVYIPSTRIRGNQDNVRDFMENAAVILDFLTNELCREQLARVLCNYYYYPCGVNGTLTVPQFICSDVCSYVSSINCVSEWNSLEGIVHDHVSNDPFYTNDPTLFIPKCNETNLPLAFLNLSSDCCTDGGIEIPISSSSIHQTSFIITSSSLVSTTSITYGSTSHSIRPISSTTATPQPTNSLPMTVALVSGVATGLVLAIGLLIVIIIIIVFIIIVKKRRRSKQKRNANDDQISNRYFPVKKSTQNFLKDSTEKQQSFKHKDTCSELFIKKLEKFIILEKNLELIEKIGEGEFGIVVRGLLIEFDKSIPPKPIAAKTLKGMFTDRDIESIKEETIKMSQFDHINVLSLIGVCLDSGPAPLIIMNYMRNGSLLSFLKKERANLTVAESVDIDIIGDTRKQLLSMCLQVSNGMKYLASNKFVHRDLAARNCMIDDKGIIKVADFGLTEDIYTKNYFKQFSSSSASCGSTLSASGESVRLPVKWMALESLHDGIFSEKTDVWSYGVLCWEVFSLGKTPYPGTGPREVIELLDNGERLKCPANAACSHDIYSLMSKCWSEAPTDRPAFSSLYEEINELIKPLAGYFELTNDV</sequence>
<dbReference type="GO" id="GO:0007169">
    <property type="term" value="P:cell surface receptor protein tyrosine kinase signaling pathway"/>
    <property type="evidence" value="ECO:0007669"/>
    <property type="project" value="TreeGrafter"/>
</dbReference>
<keyword evidence="11" id="KW-0812">Transmembrane</keyword>
<dbReference type="PROSITE" id="PS50038">
    <property type="entry name" value="FZ"/>
    <property type="match status" value="1"/>
</dbReference>
<keyword evidence="4" id="KW-0418">Kinase</keyword>
<comment type="caution">
    <text evidence="9">Lacks conserved residue(s) required for the propagation of feature annotation.</text>
</comment>
<evidence type="ECO:0000256" key="5">
    <source>
        <dbReference type="ARBA" id="ARBA00022840"/>
    </source>
</evidence>
<evidence type="ECO:0000256" key="1">
    <source>
        <dbReference type="ARBA" id="ARBA00004167"/>
    </source>
</evidence>
<comment type="catalytic activity">
    <reaction evidence="8">
        <text>L-tyrosyl-[protein] + ATP = O-phospho-L-tyrosyl-[protein] + ADP + H(+)</text>
        <dbReference type="Rhea" id="RHEA:10596"/>
        <dbReference type="Rhea" id="RHEA-COMP:10136"/>
        <dbReference type="Rhea" id="RHEA-COMP:20101"/>
        <dbReference type="ChEBI" id="CHEBI:15378"/>
        <dbReference type="ChEBI" id="CHEBI:30616"/>
        <dbReference type="ChEBI" id="CHEBI:46858"/>
        <dbReference type="ChEBI" id="CHEBI:61978"/>
        <dbReference type="ChEBI" id="CHEBI:456216"/>
        <dbReference type="EC" id="2.7.10.1"/>
    </reaction>
</comment>
<dbReference type="PROSITE" id="PS00107">
    <property type="entry name" value="PROTEIN_KINASE_ATP"/>
    <property type="match status" value="1"/>
</dbReference>
<evidence type="ECO:0000259" key="13">
    <source>
        <dbReference type="PROSITE" id="PS50038"/>
    </source>
</evidence>
<dbReference type="GO" id="GO:0043235">
    <property type="term" value="C:receptor complex"/>
    <property type="evidence" value="ECO:0007669"/>
    <property type="project" value="TreeGrafter"/>
</dbReference>
<proteinExistence type="predicted"/>
<dbReference type="InterPro" id="IPR020067">
    <property type="entry name" value="Frizzled_dom"/>
</dbReference>
<dbReference type="InterPro" id="IPR050122">
    <property type="entry name" value="RTK"/>
</dbReference>
<organism evidence="14">
    <name type="scientific">Amphimedon queenslandica</name>
    <name type="common">Sponge</name>
    <dbReference type="NCBI Taxonomy" id="400682"/>
    <lineage>
        <taxon>Eukaryota</taxon>
        <taxon>Metazoa</taxon>
        <taxon>Porifera</taxon>
        <taxon>Demospongiae</taxon>
        <taxon>Heteroscleromorpha</taxon>
        <taxon>Haplosclerida</taxon>
        <taxon>Niphatidae</taxon>
        <taxon>Amphimedon</taxon>
    </lineage>
</organism>
<protein>
    <recommendedName>
        <fullName evidence="16">Protein kinase domain-containing protein</fullName>
    </recommendedName>
</protein>
<evidence type="ECO:0000256" key="11">
    <source>
        <dbReference type="SAM" id="Phobius"/>
    </source>
</evidence>
<dbReference type="InterPro" id="IPR000719">
    <property type="entry name" value="Prot_kinase_dom"/>
</dbReference>
<evidence type="ECO:0000256" key="4">
    <source>
        <dbReference type="ARBA" id="ARBA00022777"/>
    </source>
</evidence>